<accession>A0A7V6A5K3</accession>
<proteinExistence type="predicted"/>
<reference evidence="2" key="1">
    <citation type="journal article" date="2020" name="mSystems">
        <title>Genome- and Community-Level Interaction Insights into Carbon Utilization and Element Cycling Functions of Hydrothermarchaeota in Hydrothermal Sediment.</title>
        <authorList>
            <person name="Zhou Z."/>
            <person name="Liu Y."/>
            <person name="Xu W."/>
            <person name="Pan J."/>
            <person name="Luo Z.H."/>
            <person name="Li M."/>
        </authorList>
    </citation>
    <scope>NUCLEOTIDE SEQUENCE [LARGE SCALE GENOMIC DNA]</scope>
    <source>
        <strain evidence="2">SpSt-767</strain>
    </source>
</reference>
<dbReference type="EMBL" id="DTGR01000203">
    <property type="protein sequence ID" value="HHS30627.1"/>
    <property type="molecule type" value="Genomic_DNA"/>
</dbReference>
<dbReference type="PROSITE" id="PS51742">
    <property type="entry name" value="PPC"/>
    <property type="match status" value="1"/>
</dbReference>
<dbReference type="Pfam" id="PF03479">
    <property type="entry name" value="PCC"/>
    <property type="match status" value="1"/>
</dbReference>
<dbReference type="PANTHER" id="PTHR34988:SF1">
    <property type="entry name" value="DNA-BINDING PROTEIN"/>
    <property type="match status" value="1"/>
</dbReference>
<comment type="caution">
    <text evidence="2">The sequence shown here is derived from an EMBL/GenBank/DDBJ whole genome shotgun (WGS) entry which is preliminary data.</text>
</comment>
<keyword evidence="2" id="KW-0238">DNA-binding</keyword>
<evidence type="ECO:0000259" key="1">
    <source>
        <dbReference type="PROSITE" id="PS51742"/>
    </source>
</evidence>
<dbReference type="AlphaFoldDB" id="A0A7V6A5K3"/>
<dbReference type="PIRSF" id="PIRSF016702">
    <property type="entry name" value="DNA_bp_PD1"/>
    <property type="match status" value="1"/>
</dbReference>
<dbReference type="SUPFAM" id="SSF117856">
    <property type="entry name" value="AF0104/ALDC/Ptd012-like"/>
    <property type="match status" value="1"/>
</dbReference>
<dbReference type="PANTHER" id="PTHR34988">
    <property type="entry name" value="PROTEIN, PUTATIVE-RELATED"/>
    <property type="match status" value="1"/>
</dbReference>
<evidence type="ECO:0000313" key="2">
    <source>
        <dbReference type="EMBL" id="HHS30627.1"/>
    </source>
</evidence>
<dbReference type="Gene3D" id="3.30.1330.80">
    <property type="entry name" value="Hypothetical protein, similar to alpha- acetolactate decarboxylase, domain 2"/>
    <property type="match status" value="1"/>
</dbReference>
<protein>
    <submittedName>
        <fullName evidence="2">DNA-binding protein</fullName>
    </submittedName>
</protein>
<dbReference type="InterPro" id="IPR005175">
    <property type="entry name" value="PPC_dom"/>
</dbReference>
<organism evidence="2">
    <name type="scientific">Desulfobacca acetoxidans</name>
    <dbReference type="NCBI Taxonomy" id="60893"/>
    <lineage>
        <taxon>Bacteria</taxon>
        <taxon>Pseudomonadati</taxon>
        <taxon>Thermodesulfobacteriota</taxon>
        <taxon>Desulfobaccia</taxon>
        <taxon>Desulfobaccales</taxon>
        <taxon>Desulfobaccaceae</taxon>
        <taxon>Desulfobacca</taxon>
    </lineage>
</organism>
<sequence>MHITVTNGRRIMGRLAKGDDLLAALEKLAREHHITLGEVTAIGAVSQARIGYYNQEERTYYFLDFDRHLEILALVGNISLKDGQPMVHAHVTLGDSEGRAFGGHLATGTLVFACEFAIQEHVSESTLARQMDEPTGLLLWPPA</sequence>
<gene>
    <name evidence="2" type="ORF">ENV52_13115</name>
</gene>
<name>A0A7V6A5K3_9BACT</name>
<dbReference type="CDD" id="cd11378">
    <property type="entry name" value="DUF296"/>
    <property type="match status" value="1"/>
</dbReference>
<feature type="domain" description="PPC" evidence="1">
    <location>
        <begin position="5"/>
        <end position="143"/>
    </location>
</feature>
<dbReference type="GO" id="GO:0003677">
    <property type="term" value="F:DNA binding"/>
    <property type="evidence" value="ECO:0007669"/>
    <property type="project" value="UniProtKB-KW"/>
</dbReference>
<dbReference type="InterPro" id="IPR025707">
    <property type="entry name" value="DNA_bp_PD1"/>
</dbReference>